<evidence type="ECO:0000256" key="1">
    <source>
        <dbReference type="SAM" id="MobiDB-lite"/>
    </source>
</evidence>
<sequence length="214" mass="24792">MRGGELTQFANHQAKSPRGPMSNPDRRDSLPISHSIELWPPPTDWQVSPAELPSARVGQWVQDRVSPQPAQDPLPVRDPQQPRQRRVPAVVARVSPTPFRLSTFRLQWALERVQVARVRRPEALTQRRAGRWAGSQLRLWESLLIRRFPLLFRSTRRLARRFRQVRPRALPMRDVRVWLVFSPVDEPHVEPPGPPSSRPFRVVLCRFVSGTAQR</sequence>
<dbReference type="EnsemblBacteria" id="CAD71940">
    <property type="protein sequence ID" value="CAD71940"/>
    <property type="gene ID" value="RB1172"/>
</dbReference>
<name>Q7UXR3_RHOBA</name>
<dbReference type="HOGENOM" id="CLU_1288028_0_0_0"/>
<reference evidence="2 3" key="1">
    <citation type="journal article" date="2003" name="Proc. Natl. Acad. Sci. U.S.A.">
        <title>Complete genome sequence of the marine planctomycete Pirellula sp. strain 1.</title>
        <authorList>
            <person name="Gloeckner F.O."/>
            <person name="Kube M."/>
            <person name="Bauer M."/>
            <person name="Teeling H."/>
            <person name="Lombardot T."/>
            <person name="Ludwig W."/>
            <person name="Gade D."/>
            <person name="Beck A."/>
            <person name="Borzym K."/>
            <person name="Heitmann K."/>
            <person name="Rabus R."/>
            <person name="Schlesner H."/>
            <person name="Amann R."/>
            <person name="Reinhardt R."/>
        </authorList>
    </citation>
    <scope>NUCLEOTIDE SEQUENCE [LARGE SCALE GENOMIC DNA]</scope>
    <source>
        <strain evidence="3">DSM 10527 / NCIMB 13988 / SH1</strain>
    </source>
</reference>
<feature type="compositionally biased region" description="Low complexity" evidence="1">
    <location>
        <begin position="71"/>
        <end position="86"/>
    </location>
</feature>
<dbReference type="KEGG" id="rba:RB1172"/>
<feature type="region of interest" description="Disordered" evidence="1">
    <location>
        <begin position="1"/>
        <end position="86"/>
    </location>
</feature>
<organism evidence="2 3">
    <name type="scientific">Rhodopirellula baltica (strain DSM 10527 / NCIMB 13988 / SH1)</name>
    <dbReference type="NCBI Taxonomy" id="243090"/>
    <lineage>
        <taxon>Bacteria</taxon>
        <taxon>Pseudomonadati</taxon>
        <taxon>Planctomycetota</taxon>
        <taxon>Planctomycetia</taxon>
        <taxon>Pirellulales</taxon>
        <taxon>Pirellulaceae</taxon>
        <taxon>Rhodopirellula</taxon>
    </lineage>
</organism>
<evidence type="ECO:0000313" key="2">
    <source>
        <dbReference type="EMBL" id="CAD71940.1"/>
    </source>
</evidence>
<accession>Q7UXR3</accession>
<keyword evidence="3" id="KW-1185">Reference proteome</keyword>
<evidence type="ECO:0000313" key="3">
    <source>
        <dbReference type="Proteomes" id="UP000001025"/>
    </source>
</evidence>
<proteinExistence type="predicted"/>
<dbReference type="Proteomes" id="UP000001025">
    <property type="component" value="Chromosome"/>
</dbReference>
<gene>
    <name evidence="2" type="ordered locus">RB1172</name>
</gene>
<dbReference type="InParanoid" id="Q7UXR3"/>
<dbReference type="EMBL" id="BX294134">
    <property type="protein sequence ID" value="CAD71940.1"/>
    <property type="molecule type" value="Genomic_DNA"/>
</dbReference>
<protein>
    <submittedName>
        <fullName evidence="2">Uncharacterized protein</fullName>
    </submittedName>
</protein>
<dbReference type="STRING" id="243090.RB1172"/>
<dbReference type="AlphaFoldDB" id="Q7UXR3"/>